<dbReference type="InParanoid" id="A0A7M7IT91"/>
<dbReference type="EnsemblMetazoa" id="XM_016986492">
    <property type="protein sequence ID" value="XP_016841981"/>
    <property type="gene ID" value="LOC100116797"/>
</dbReference>
<evidence type="ECO:0000313" key="1">
    <source>
        <dbReference type="EnsemblMetazoa" id="XP_016841981"/>
    </source>
</evidence>
<evidence type="ECO:0000313" key="2">
    <source>
        <dbReference type="Proteomes" id="UP000002358"/>
    </source>
</evidence>
<dbReference type="PANTHER" id="PTHR46579">
    <property type="entry name" value="F5/8 TYPE C DOMAIN-CONTAINING PROTEIN-RELATED"/>
    <property type="match status" value="1"/>
</dbReference>
<sequence length="394" mass="44889">MALKFALRIKLSHENLSHLMRLINCICGSEVLPQTGYSIDKLCNSKDNVVLYSVCPFCSTDIGKFLDLRKLVTCKSCNKIVDVSNPSNACYFAIIDPSEKIRDLIEPNEEYFDYIMNVRKHDKNHLRDIYDGLLYRQFVKSLPASDRHSYVTATINSDGAPVFESSNFSIWLLLYLMINELPVQTRFKNMCVMGLWFGVSKPEMSVFLEKFIESINRITTDGIECTVKDKPLTIKLFVLTACVDTVACAPMNGTSQFNAHFGCDWCEHEGVYYDGSMRYPYIIPPPPNRTRSSMIANAREALTRPKPVVGVKMASPLLNLQYFDIARGFTPEYMHCVLAGVTQQLTENIVNLLTPNQIDIMDSLLCEIKAPNQVCRLTRPLKDRGNWKAREWEN</sequence>
<dbReference type="RefSeq" id="XP_031781197.1">
    <property type="nucleotide sequence ID" value="XM_031925337.1"/>
</dbReference>
<dbReference type="AlphaFoldDB" id="A0A7M7IT91"/>
<evidence type="ECO:0008006" key="3">
    <source>
        <dbReference type="Google" id="ProtNLM"/>
    </source>
</evidence>
<proteinExistence type="predicted"/>
<accession>A0A7M7IT91</accession>
<dbReference type="GeneID" id="100116797"/>
<dbReference type="EnsemblMetazoa" id="XM_031925337">
    <property type="protein sequence ID" value="XP_031781197"/>
    <property type="gene ID" value="LOC100116797"/>
</dbReference>
<dbReference type="KEGG" id="nvi:100116797"/>
<keyword evidence="2" id="KW-1185">Reference proteome</keyword>
<protein>
    <recommendedName>
        <fullName evidence="3">Transposase domain-containing protein</fullName>
    </recommendedName>
</protein>
<reference evidence="1" key="1">
    <citation type="submission" date="2021-01" db="UniProtKB">
        <authorList>
            <consortium name="EnsemblMetazoa"/>
        </authorList>
    </citation>
    <scope>IDENTIFICATION</scope>
</reference>
<dbReference type="RefSeq" id="XP_016841981.1">
    <property type="nucleotide sequence ID" value="XM_016986492.2"/>
</dbReference>
<name>A0A7M7IT91_NASVI</name>
<dbReference type="OrthoDB" id="6776248at2759"/>
<dbReference type="EnsemblMetazoa" id="XM_031925338">
    <property type="protein sequence ID" value="XP_031781198"/>
    <property type="gene ID" value="LOC100116797"/>
</dbReference>
<organism evidence="1 2">
    <name type="scientific">Nasonia vitripennis</name>
    <name type="common">Parasitic wasp</name>
    <dbReference type="NCBI Taxonomy" id="7425"/>
    <lineage>
        <taxon>Eukaryota</taxon>
        <taxon>Metazoa</taxon>
        <taxon>Ecdysozoa</taxon>
        <taxon>Arthropoda</taxon>
        <taxon>Hexapoda</taxon>
        <taxon>Insecta</taxon>
        <taxon>Pterygota</taxon>
        <taxon>Neoptera</taxon>
        <taxon>Endopterygota</taxon>
        <taxon>Hymenoptera</taxon>
        <taxon>Apocrita</taxon>
        <taxon>Proctotrupomorpha</taxon>
        <taxon>Chalcidoidea</taxon>
        <taxon>Pteromalidae</taxon>
        <taxon>Pteromalinae</taxon>
        <taxon>Nasonia</taxon>
    </lineage>
</organism>
<dbReference type="RefSeq" id="XP_031781198.1">
    <property type="nucleotide sequence ID" value="XM_031925338.1"/>
</dbReference>
<dbReference type="Proteomes" id="UP000002358">
    <property type="component" value="Unassembled WGS sequence"/>
</dbReference>
<dbReference type="PANTHER" id="PTHR46579:SF1">
    <property type="entry name" value="F5_8 TYPE C DOMAIN-CONTAINING PROTEIN"/>
    <property type="match status" value="1"/>
</dbReference>